<feature type="region of interest" description="Disordered" evidence="1">
    <location>
        <begin position="45"/>
        <end position="150"/>
    </location>
</feature>
<name>A0A139IAX6_9PEZI</name>
<dbReference type="EMBL" id="LFZO01000179">
    <property type="protein sequence ID" value="KXT11806.1"/>
    <property type="molecule type" value="Genomic_DNA"/>
</dbReference>
<reference evidence="2 3" key="1">
    <citation type="submission" date="2015-07" db="EMBL/GenBank/DDBJ databases">
        <title>Comparative genomics of the Sigatoka disease complex on banana suggests a link between parallel evolutionary changes in Pseudocercospora fijiensis and Pseudocercospora eumusae and increased virulence on the banana host.</title>
        <authorList>
            <person name="Chang T.-C."/>
            <person name="Salvucci A."/>
            <person name="Crous P.W."/>
            <person name="Stergiopoulos I."/>
        </authorList>
    </citation>
    <scope>NUCLEOTIDE SEQUENCE [LARGE SCALE GENOMIC DNA]</scope>
    <source>
        <strain evidence="2 3">CBS 116634</strain>
    </source>
</reference>
<keyword evidence="3" id="KW-1185">Reference proteome</keyword>
<evidence type="ECO:0000313" key="2">
    <source>
        <dbReference type="EMBL" id="KXT11806.1"/>
    </source>
</evidence>
<dbReference type="Proteomes" id="UP000073492">
    <property type="component" value="Unassembled WGS sequence"/>
</dbReference>
<protein>
    <submittedName>
        <fullName evidence="2">Uncharacterized protein</fullName>
    </submittedName>
</protein>
<proteinExistence type="predicted"/>
<organism evidence="2 3">
    <name type="scientific">Pseudocercospora musae</name>
    <dbReference type="NCBI Taxonomy" id="113226"/>
    <lineage>
        <taxon>Eukaryota</taxon>
        <taxon>Fungi</taxon>
        <taxon>Dikarya</taxon>
        <taxon>Ascomycota</taxon>
        <taxon>Pezizomycotina</taxon>
        <taxon>Dothideomycetes</taxon>
        <taxon>Dothideomycetidae</taxon>
        <taxon>Mycosphaerellales</taxon>
        <taxon>Mycosphaerellaceae</taxon>
        <taxon>Pseudocercospora</taxon>
    </lineage>
</organism>
<evidence type="ECO:0000256" key="1">
    <source>
        <dbReference type="SAM" id="MobiDB-lite"/>
    </source>
</evidence>
<comment type="caution">
    <text evidence="2">The sequence shown here is derived from an EMBL/GenBank/DDBJ whole genome shotgun (WGS) entry which is preliminary data.</text>
</comment>
<accession>A0A139IAX6</accession>
<gene>
    <name evidence="2" type="ORF">AC579_6083</name>
</gene>
<sequence>MQLEDARHGSARAISSPFVALLPRCLAIPAEVTFHHSDHTVTLNSDRLNTKDKSRASSTHDAHHVKQGKLKTVAGGHSSLQESASNPVDGGQSWTVREKNRRRHHYVPYQSRDDFPGFREKNGKRGHSDRWGRCGACSSSGKRFPRTIPS</sequence>
<feature type="compositionally biased region" description="Basic and acidic residues" evidence="1">
    <location>
        <begin position="111"/>
        <end position="132"/>
    </location>
</feature>
<evidence type="ECO:0000313" key="3">
    <source>
        <dbReference type="Proteomes" id="UP000073492"/>
    </source>
</evidence>
<feature type="compositionally biased region" description="Basic and acidic residues" evidence="1">
    <location>
        <begin position="48"/>
        <end position="64"/>
    </location>
</feature>
<dbReference type="AlphaFoldDB" id="A0A139IAX6"/>